<reference evidence="1" key="1">
    <citation type="journal article" date="2014" name="Int. J. Syst. Evol. Microbiol.">
        <title>Complete genome sequence of Corynebacterium casei LMG S-19264T (=DSM 44701T), isolated from a smear-ripened cheese.</title>
        <authorList>
            <consortium name="US DOE Joint Genome Institute (JGI-PGF)"/>
            <person name="Walter F."/>
            <person name="Albersmeier A."/>
            <person name="Kalinowski J."/>
            <person name="Ruckert C."/>
        </authorList>
    </citation>
    <scope>NUCLEOTIDE SEQUENCE</scope>
    <source>
        <strain evidence="1">JCM 19018</strain>
    </source>
</reference>
<protein>
    <submittedName>
        <fullName evidence="1">Uncharacterized protein</fullName>
    </submittedName>
</protein>
<proteinExistence type="predicted"/>
<dbReference type="Proteomes" id="UP000614221">
    <property type="component" value="Unassembled WGS sequence"/>
</dbReference>
<name>A0A830EQY6_9EURY</name>
<evidence type="ECO:0000313" key="1">
    <source>
        <dbReference type="EMBL" id="GGK64521.1"/>
    </source>
</evidence>
<accession>A0A830EQY6</accession>
<reference evidence="1" key="2">
    <citation type="submission" date="2020-09" db="EMBL/GenBank/DDBJ databases">
        <authorList>
            <person name="Sun Q."/>
            <person name="Ohkuma M."/>
        </authorList>
    </citation>
    <scope>NUCLEOTIDE SEQUENCE</scope>
    <source>
        <strain evidence="1">JCM 19018</strain>
    </source>
</reference>
<comment type="caution">
    <text evidence="1">The sequence shown here is derived from an EMBL/GenBank/DDBJ whole genome shotgun (WGS) entry which is preliminary data.</text>
</comment>
<dbReference type="RefSeq" id="WP_188976913.1">
    <property type="nucleotide sequence ID" value="NZ_BMPD01000002.1"/>
</dbReference>
<sequence>MIVPEGSWVEEARGHPRKLVALVVGLVLVGSGHQLLLWLGLALSSVAVGQLAAYWGDETDSSVERRAAAEGE</sequence>
<dbReference type="AlphaFoldDB" id="A0A830EQY6"/>
<dbReference type="EMBL" id="BMPD01000002">
    <property type="protein sequence ID" value="GGK64521.1"/>
    <property type="molecule type" value="Genomic_DNA"/>
</dbReference>
<gene>
    <name evidence="1" type="ORF">GCM10009067_16220</name>
</gene>
<evidence type="ECO:0000313" key="2">
    <source>
        <dbReference type="Proteomes" id="UP000614221"/>
    </source>
</evidence>
<organism evidence="1 2">
    <name type="scientific">Haloarcula sebkhae</name>
    <dbReference type="NCBI Taxonomy" id="932660"/>
    <lineage>
        <taxon>Archaea</taxon>
        <taxon>Methanobacteriati</taxon>
        <taxon>Methanobacteriota</taxon>
        <taxon>Stenosarchaea group</taxon>
        <taxon>Halobacteria</taxon>
        <taxon>Halobacteriales</taxon>
        <taxon>Haloarculaceae</taxon>
        <taxon>Haloarcula</taxon>
    </lineage>
</organism>